<feature type="transmembrane region" description="Helical" evidence="7">
    <location>
        <begin position="60"/>
        <end position="84"/>
    </location>
</feature>
<feature type="domain" description="ABC transporter" evidence="8">
    <location>
        <begin position="340"/>
        <end position="577"/>
    </location>
</feature>
<sequence>MSTWKMVIRSGKELMQIQPLVQILQWLCMAGQSAAAAAVTWLTARLIGALSGSSPAGAGWLLLFVEICGLLLFSELANSIFYYCMVCGDAAAARTLEQKLGEKAAALPLLVMEDEQVLNQLQRAKSSIEQGRFSELLLSVENLAAEGLKTLGLLAVLMAFHPALAAISMGSVLPRFVTRLLRGKEFYRLKRFQAPLERKREYLYGLFANPRAVREMRLYGTAGYLEKKLWAVRDERNRQVWEFRKKDVRSMTGCELICRGGYLGSILLTIWLAVEGQVDFGMAAAALGSFSAFQTSAGYFLVSLGRMPECVAFVSDYYSFMDLREEENGTEKFPADFDAITANQVWFSYPGTKAAALRGVTFSVRKNQTVAIVGENGSGKTTLARLLLGIYQPAGGEIRYGGQQLEQTDRNDFYGNVSVLLQDFVRYELSARKNVGISRWEALEETAEIDELLERAGLVDLAGSERREMVLGKEFGDRTLSGGQWQRLALARCMFRKGNILLLDEPTAALDPVAETEILNLFLELSRGKTAVIVSHRIGICRKVDRIIVMKDGQVAEMGNHETLLGMRGEYYRLYMAQ</sequence>
<dbReference type="InterPro" id="IPR039421">
    <property type="entry name" value="Type_1_exporter"/>
</dbReference>
<dbReference type="PANTHER" id="PTHR24221:SF654">
    <property type="entry name" value="ATP-BINDING CASSETTE SUB-FAMILY B MEMBER 6"/>
    <property type="match status" value="1"/>
</dbReference>
<evidence type="ECO:0000256" key="6">
    <source>
        <dbReference type="ARBA" id="ARBA00023136"/>
    </source>
</evidence>
<evidence type="ECO:0000256" key="7">
    <source>
        <dbReference type="SAM" id="Phobius"/>
    </source>
</evidence>
<dbReference type="Gene3D" id="3.40.50.300">
    <property type="entry name" value="P-loop containing nucleotide triphosphate hydrolases"/>
    <property type="match status" value="1"/>
</dbReference>
<evidence type="ECO:0000256" key="2">
    <source>
        <dbReference type="ARBA" id="ARBA00022692"/>
    </source>
</evidence>
<dbReference type="Gene3D" id="1.20.1560.10">
    <property type="entry name" value="ABC transporter type 1, transmembrane domain"/>
    <property type="match status" value="1"/>
</dbReference>
<dbReference type="EMBL" id="DVON01000014">
    <property type="protein sequence ID" value="HIV11616.1"/>
    <property type="molecule type" value="Genomic_DNA"/>
</dbReference>
<keyword evidence="2 7" id="KW-0812">Transmembrane</keyword>
<accession>A0A9D1NSU6</accession>
<dbReference type="AlphaFoldDB" id="A0A9D1NSU6"/>
<keyword evidence="4 9" id="KW-0067">ATP-binding</keyword>
<protein>
    <submittedName>
        <fullName evidence="9">ABC transporter ATP-binding protein</fullName>
    </submittedName>
</protein>
<dbReference type="GO" id="GO:0034040">
    <property type="term" value="F:ATPase-coupled lipid transmembrane transporter activity"/>
    <property type="evidence" value="ECO:0007669"/>
    <property type="project" value="TreeGrafter"/>
</dbReference>
<keyword evidence="3" id="KW-0547">Nucleotide-binding</keyword>
<dbReference type="SUPFAM" id="SSF52540">
    <property type="entry name" value="P-loop containing nucleoside triphosphate hydrolases"/>
    <property type="match status" value="1"/>
</dbReference>
<comment type="caution">
    <text evidence="9">The sequence shown here is derived from an EMBL/GenBank/DDBJ whole genome shotgun (WGS) entry which is preliminary data.</text>
</comment>
<keyword evidence="6 7" id="KW-0472">Membrane</keyword>
<evidence type="ECO:0000259" key="8">
    <source>
        <dbReference type="PROSITE" id="PS50893"/>
    </source>
</evidence>
<reference evidence="9" key="2">
    <citation type="journal article" date="2021" name="PeerJ">
        <title>Extensive microbial diversity within the chicken gut microbiome revealed by metagenomics and culture.</title>
        <authorList>
            <person name="Gilroy R."/>
            <person name="Ravi A."/>
            <person name="Getino M."/>
            <person name="Pursley I."/>
            <person name="Horton D.L."/>
            <person name="Alikhan N.F."/>
            <person name="Baker D."/>
            <person name="Gharbi K."/>
            <person name="Hall N."/>
            <person name="Watson M."/>
            <person name="Adriaenssens E.M."/>
            <person name="Foster-Nyarko E."/>
            <person name="Jarju S."/>
            <person name="Secka A."/>
            <person name="Antonio M."/>
            <person name="Oren A."/>
            <person name="Chaudhuri R.R."/>
            <person name="La Ragione R."/>
            <person name="Hildebrand F."/>
            <person name="Pallen M.J."/>
        </authorList>
    </citation>
    <scope>NUCLEOTIDE SEQUENCE</scope>
    <source>
        <strain evidence="9">ChiBcec2-4451</strain>
    </source>
</reference>
<dbReference type="InterPro" id="IPR003593">
    <property type="entry name" value="AAA+_ATPase"/>
</dbReference>
<organism evidence="9 10">
    <name type="scientific">Candidatus Pullilachnospira stercoravium</name>
    <dbReference type="NCBI Taxonomy" id="2840913"/>
    <lineage>
        <taxon>Bacteria</taxon>
        <taxon>Bacillati</taxon>
        <taxon>Bacillota</taxon>
        <taxon>Clostridia</taxon>
        <taxon>Lachnospirales</taxon>
        <taxon>Lachnospiraceae</taxon>
        <taxon>Lachnospiraceae incertae sedis</taxon>
        <taxon>Candidatus Pullilachnospira</taxon>
    </lineage>
</organism>
<dbReference type="SUPFAM" id="SSF90123">
    <property type="entry name" value="ABC transporter transmembrane region"/>
    <property type="match status" value="1"/>
</dbReference>
<evidence type="ECO:0000256" key="4">
    <source>
        <dbReference type="ARBA" id="ARBA00022840"/>
    </source>
</evidence>
<dbReference type="InterPro" id="IPR036640">
    <property type="entry name" value="ABC1_TM_sf"/>
</dbReference>
<evidence type="ECO:0000256" key="5">
    <source>
        <dbReference type="ARBA" id="ARBA00022989"/>
    </source>
</evidence>
<comment type="subcellular location">
    <subcellularLocation>
        <location evidence="1">Cell membrane</location>
        <topology evidence="1">Multi-pass membrane protein</topology>
    </subcellularLocation>
</comment>
<proteinExistence type="predicted"/>
<feature type="non-terminal residue" evidence="9">
    <location>
        <position position="578"/>
    </location>
</feature>
<evidence type="ECO:0000313" key="10">
    <source>
        <dbReference type="Proteomes" id="UP000886723"/>
    </source>
</evidence>
<dbReference type="InterPro" id="IPR003439">
    <property type="entry name" value="ABC_transporter-like_ATP-bd"/>
</dbReference>
<dbReference type="GO" id="GO:0016887">
    <property type="term" value="F:ATP hydrolysis activity"/>
    <property type="evidence" value="ECO:0007669"/>
    <property type="project" value="InterPro"/>
</dbReference>
<dbReference type="PANTHER" id="PTHR24221">
    <property type="entry name" value="ATP-BINDING CASSETTE SUB-FAMILY B"/>
    <property type="match status" value="1"/>
</dbReference>
<dbReference type="Pfam" id="PF00005">
    <property type="entry name" value="ABC_tran"/>
    <property type="match status" value="1"/>
</dbReference>
<dbReference type="SMART" id="SM00382">
    <property type="entry name" value="AAA"/>
    <property type="match status" value="1"/>
</dbReference>
<dbReference type="GO" id="GO:0005886">
    <property type="term" value="C:plasma membrane"/>
    <property type="evidence" value="ECO:0007669"/>
    <property type="project" value="UniProtKB-SubCell"/>
</dbReference>
<dbReference type="InterPro" id="IPR017871">
    <property type="entry name" value="ABC_transporter-like_CS"/>
</dbReference>
<dbReference type="PROSITE" id="PS00211">
    <property type="entry name" value="ABC_TRANSPORTER_1"/>
    <property type="match status" value="1"/>
</dbReference>
<dbReference type="InterPro" id="IPR027417">
    <property type="entry name" value="P-loop_NTPase"/>
</dbReference>
<dbReference type="GO" id="GO:0005524">
    <property type="term" value="F:ATP binding"/>
    <property type="evidence" value="ECO:0007669"/>
    <property type="project" value="UniProtKB-KW"/>
</dbReference>
<dbReference type="PROSITE" id="PS50893">
    <property type="entry name" value="ABC_TRANSPORTER_2"/>
    <property type="match status" value="1"/>
</dbReference>
<evidence type="ECO:0000256" key="1">
    <source>
        <dbReference type="ARBA" id="ARBA00004651"/>
    </source>
</evidence>
<reference evidence="9" key="1">
    <citation type="submission" date="2020-10" db="EMBL/GenBank/DDBJ databases">
        <authorList>
            <person name="Gilroy R."/>
        </authorList>
    </citation>
    <scope>NUCLEOTIDE SEQUENCE</scope>
    <source>
        <strain evidence="9">ChiBcec2-4451</strain>
    </source>
</reference>
<gene>
    <name evidence="9" type="ORF">IAA63_00560</name>
</gene>
<evidence type="ECO:0000256" key="3">
    <source>
        <dbReference type="ARBA" id="ARBA00022741"/>
    </source>
</evidence>
<keyword evidence="5 7" id="KW-1133">Transmembrane helix</keyword>
<dbReference type="CDD" id="cd03228">
    <property type="entry name" value="ABCC_MRP_Like"/>
    <property type="match status" value="1"/>
</dbReference>
<dbReference type="Proteomes" id="UP000886723">
    <property type="component" value="Unassembled WGS sequence"/>
</dbReference>
<name>A0A9D1NSU6_9FIRM</name>
<evidence type="ECO:0000313" key="9">
    <source>
        <dbReference type="EMBL" id="HIV11616.1"/>
    </source>
</evidence>